<dbReference type="EMBL" id="BMHC01000001">
    <property type="protein sequence ID" value="GGI19441.1"/>
    <property type="molecule type" value="Genomic_DNA"/>
</dbReference>
<reference evidence="1" key="1">
    <citation type="journal article" date="2014" name="Int. J. Syst. Evol. Microbiol.">
        <title>Complete genome sequence of Corynebacterium casei LMG S-19264T (=DSM 44701T), isolated from a smear-ripened cheese.</title>
        <authorList>
            <consortium name="US DOE Joint Genome Institute (JGI-PGF)"/>
            <person name="Walter F."/>
            <person name="Albersmeier A."/>
            <person name="Kalinowski J."/>
            <person name="Ruckert C."/>
        </authorList>
    </citation>
    <scope>NUCLEOTIDE SEQUENCE</scope>
    <source>
        <strain evidence="1">CGMCC 1.15034</strain>
    </source>
</reference>
<accession>A0AA87W162</accession>
<evidence type="ECO:0000313" key="2">
    <source>
        <dbReference type="Proteomes" id="UP000625079"/>
    </source>
</evidence>
<dbReference type="Proteomes" id="UP000625079">
    <property type="component" value="Unassembled WGS sequence"/>
</dbReference>
<organism evidence="1 2">
    <name type="scientific">Bradyrhizobium guangdongense</name>
    <dbReference type="NCBI Taxonomy" id="1325090"/>
    <lineage>
        <taxon>Bacteria</taxon>
        <taxon>Pseudomonadati</taxon>
        <taxon>Pseudomonadota</taxon>
        <taxon>Alphaproteobacteria</taxon>
        <taxon>Hyphomicrobiales</taxon>
        <taxon>Nitrobacteraceae</taxon>
        <taxon>Bradyrhizobium</taxon>
    </lineage>
</organism>
<dbReference type="AlphaFoldDB" id="A0AA87W162"/>
<proteinExistence type="predicted"/>
<gene>
    <name evidence="1" type="ORF">GCM10010987_04320</name>
</gene>
<comment type="caution">
    <text evidence="1">The sequence shown here is derived from an EMBL/GenBank/DDBJ whole genome shotgun (WGS) entry which is preliminary data.</text>
</comment>
<sequence>MRLIAPSRPFKSKGWPEGRAVTRGDTELTEGTHANLDDLLQSGGIRLGRAQRQRLDWLTGQYGAPTLDDSGGIRHNGVVILKEPPSGAAAELFYRSLNPASAVVIASSENPGFDFLKSKLTEFGTVGPCGVDGPHEMWWGGIGWSKFHAAAAACTLRPRVVSCYPRGSDAAAAFALRHSLERFGLASHIEPIDAQLGDRLLCFEKAEFMLRMWNRYREPLLFVEAGAVLREAPLLPCFLGCDVALHKWNRWEMSARTLYIGRTSAAQMLLRTWQHLAASYPAIWEGYLLDQAWSLTSSQVPLDTVWLPRSYHALAGDLGAMRATVLHGEQTTTLDLGPDPAFAGLVRTARRAGRTGARDAFLVMTSKAEADKGIAVILRDISATNAGAVAATVEAVTGAYAADCGGYGRLELSLCAWQDDVGAAREAATQARYRILEIAPGQHIANDFFAHHAADDSVMTARHLFP</sequence>
<reference evidence="1" key="2">
    <citation type="submission" date="2022-12" db="EMBL/GenBank/DDBJ databases">
        <authorList>
            <person name="Sun Q."/>
            <person name="Zhou Y."/>
        </authorList>
    </citation>
    <scope>NUCLEOTIDE SEQUENCE</scope>
    <source>
        <strain evidence="1">CGMCC 1.15034</strain>
    </source>
</reference>
<protein>
    <submittedName>
        <fullName evidence="1">Uncharacterized protein</fullName>
    </submittedName>
</protein>
<name>A0AA87W162_9BRAD</name>
<evidence type="ECO:0000313" key="1">
    <source>
        <dbReference type="EMBL" id="GGI19441.1"/>
    </source>
</evidence>